<dbReference type="GO" id="GO:0016887">
    <property type="term" value="F:ATP hydrolysis activity"/>
    <property type="evidence" value="ECO:0007669"/>
    <property type="project" value="InterPro"/>
</dbReference>
<dbReference type="Pfam" id="PF13476">
    <property type="entry name" value="AAA_23"/>
    <property type="match status" value="1"/>
</dbReference>
<dbReference type="EMBL" id="CP158357">
    <property type="protein sequence ID" value="XBX76890.1"/>
    <property type="molecule type" value="Genomic_DNA"/>
</dbReference>
<dbReference type="GO" id="GO:0009432">
    <property type="term" value="P:SOS response"/>
    <property type="evidence" value="ECO:0007669"/>
    <property type="project" value="UniProtKB-KW"/>
</dbReference>
<organism evidence="3">
    <name type="scientific">Microbacterium sp. A8/3-1</name>
    <dbReference type="NCBI Taxonomy" id="3160749"/>
    <lineage>
        <taxon>Bacteria</taxon>
        <taxon>Bacillati</taxon>
        <taxon>Actinomycetota</taxon>
        <taxon>Actinomycetes</taxon>
        <taxon>Micrococcales</taxon>
        <taxon>Microbacteriaceae</taxon>
        <taxon>Microbacterium</taxon>
    </lineage>
</organism>
<dbReference type="GO" id="GO:0005524">
    <property type="term" value="F:ATP binding"/>
    <property type="evidence" value="ECO:0007669"/>
    <property type="project" value="InterPro"/>
</dbReference>
<dbReference type="GO" id="GO:0006302">
    <property type="term" value="P:double-strand break repair"/>
    <property type="evidence" value="ECO:0007669"/>
    <property type="project" value="InterPro"/>
</dbReference>
<keyword evidence="1" id="KW-0227">DNA damage</keyword>
<dbReference type="SMART" id="SM00382">
    <property type="entry name" value="AAA"/>
    <property type="match status" value="1"/>
</dbReference>
<dbReference type="Gene3D" id="3.40.50.300">
    <property type="entry name" value="P-loop containing nucleotide triphosphate hydrolases"/>
    <property type="match status" value="2"/>
</dbReference>
<proteinExistence type="predicted"/>
<reference evidence="3" key="1">
    <citation type="submission" date="2024-06" db="EMBL/GenBank/DDBJ databases">
        <title>Draft genome sequence of Microbacterium sp. strain A8/3-1, isolated from Oxytropis tragacanthoides Fisch. ex DC. Root nodules in the Altai region of Russia.</title>
        <authorList>
            <person name="Sazanova A."/>
            <person name="Guro P."/>
            <person name="Kuznetsova I."/>
            <person name="Belimov A."/>
            <person name="Safronova V."/>
        </authorList>
    </citation>
    <scope>NUCLEOTIDE SEQUENCE</scope>
    <source>
        <strain evidence="3">A8/3-1</strain>
    </source>
</reference>
<dbReference type="InterPro" id="IPR038729">
    <property type="entry name" value="Rad50/SbcC_AAA"/>
</dbReference>
<accession>A0AAU7VRJ9</accession>
<dbReference type="InterPro" id="IPR003959">
    <property type="entry name" value="ATPase_AAA_core"/>
</dbReference>
<name>A0AAU7VRJ9_9MICO</name>
<dbReference type="SUPFAM" id="SSF52540">
    <property type="entry name" value="P-loop containing nucleoside triphosphate hydrolases"/>
    <property type="match status" value="1"/>
</dbReference>
<dbReference type="Pfam" id="PF13304">
    <property type="entry name" value="AAA_21"/>
    <property type="match status" value="1"/>
</dbReference>
<dbReference type="InterPro" id="IPR027417">
    <property type="entry name" value="P-loop_NTPase"/>
</dbReference>
<keyword evidence="1" id="KW-0742">SOS response</keyword>
<dbReference type="InterPro" id="IPR003593">
    <property type="entry name" value="AAA+_ATPase"/>
</dbReference>
<evidence type="ECO:0000256" key="1">
    <source>
        <dbReference type="ARBA" id="ARBA00023236"/>
    </source>
</evidence>
<dbReference type="GO" id="GO:0000731">
    <property type="term" value="P:DNA synthesis involved in DNA repair"/>
    <property type="evidence" value="ECO:0007669"/>
    <property type="project" value="TreeGrafter"/>
</dbReference>
<evidence type="ECO:0000313" key="3">
    <source>
        <dbReference type="EMBL" id="XBX76890.1"/>
    </source>
</evidence>
<dbReference type="PANTHER" id="PTHR32182">
    <property type="entry name" value="DNA REPLICATION AND REPAIR PROTEIN RECF"/>
    <property type="match status" value="1"/>
</dbReference>
<dbReference type="PANTHER" id="PTHR32182:SF23">
    <property type="entry name" value="ATP BINDING PROTEIN"/>
    <property type="match status" value="1"/>
</dbReference>
<dbReference type="RefSeq" id="WP_350350464.1">
    <property type="nucleotide sequence ID" value="NZ_CP158357.1"/>
</dbReference>
<dbReference type="CDD" id="cd00267">
    <property type="entry name" value="ABC_ATPase"/>
    <property type="match status" value="1"/>
</dbReference>
<dbReference type="AlphaFoldDB" id="A0AAU7VRJ9"/>
<evidence type="ECO:0000259" key="2">
    <source>
        <dbReference type="SMART" id="SM00382"/>
    </source>
</evidence>
<feature type="domain" description="AAA+ ATPase" evidence="2">
    <location>
        <begin position="26"/>
        <end position="354"/>
    </location>
</feature>
<protein>
    <submittedName>
        <fullName evidence="3">AAA family ATPase</fullName>
    </submittedName>
</protein>
<gene>
    <name evidence="3" type="ORF">ABS642_13310</name>
</gene>
<sequence>MTGSWHIDRLRVQNFRQYEALSVDFGSEVTLLIGENGAGKTAVLDAIATLLSTVLADQKHGGKNLRHVDARVVPSDLDYLQRAATIESAYPVIVEGEGELDGATFQWARTIRSPSNRPTLGSRDVREFSSGLINRAVKARELTDAVVLPVIAYYGVERLVGERRAQGDIPVSQRGAYHSALDPRSDLKRLFTFLRNLDNQILRAQAYGDENPLAARRQFEAIEKACELILSPVGWRRMRWNDSINGLTLTHGTHGTLPLSMLATGPRIAAGLAIDLASRMARANPHLGGEDLLCSTPGIVLIDEVDLHLHPSWQQQIVPLLRKTFPRVQFILTTHSPQVISTVEAKNIRILNGTEASTPEFAEGLRSNVVLETLQGVDPAPPTRSRRMLEHYMRLVSAGDGSSVQAVELRQEVERELGGPGLNPELLKADVALAFEGWD</sequence>